<dbReference type="AlphaFoldDB" id="R1I4I7"/>
<evidence type="ECO:0000313" key="4">
    <source>
        <dbReference type="Proteomes" id="UP000014139"/>
    </source>
</evidence>
<feature type="non-terminal residue" evidence="3">
    <location>
        <position position="288"/>
    </location>
</feature>
<name>R1I4I7_9PSEU</name>
<accession>R1I4I7</accession>
<feature type="chain" id="PRO_5004361596" evidence="2">
    <location>
        <begin position="26"/>
        <end position="288"/>
    </location>
</feature>
<dbReference type="eggNOG" id="ENOG502ZEHM">
    <property type="taxonomic scope" value="Bacteria"/>
</dbReference>
<sequence>MRRSILLAGAFAIGAVVLAAGPASADDLVELSSGASATLPAEADAVVLLPLTPAPGVAVTGLTARVVRVVRDGRPVPAETMQAIGVRIEPAVPALRFDVRVDDLKRVGDYTATVAVGDGGRSELVDVVFKRPGADLQATAAIEVKRTVWFPEWGIGGTREELPELHVGAGPDTRITELLVTGLDSSADQVVVTGPAMPVTGPAALTLPYRITGTPPLGTVTRTVQLDSAQLARPLTVQFRVTTRRDPALIVVFALLGLFAGVSVRRILVAVQDRAAAAGRATELAARL</sequence>
<keyword evidence="1" id="KW-0472">Membrane</keyword>
<reference evidence="3 4" key="1">
    <citation type="submission" date="2013-02" db="EMBL/GenBank/DDBJ databases">
        <title>Draft genome sequence of Amycolatopsis vancoresmycina strain DSM 44592T.</title>
        <authorList>
            <person name="Kumar S."/>
            <person name="Kaur N."/>
            <person name="Kaur C."/>
            <person name="Raghava G.P.S."/>
            <person name="Mayilraj S."/>
        </authorList>
    </citation>
    <scope>NUCLEOTIDE SEQUENCE [LARGE SCALE GENOMIC DNA]</scope>
    <source>
        <strain evidence="3 4">DSM 44592</strain>
    </source>
</reference>
<evidence type="ECO:0000256" key="2">
    <source>
        <dbReference type="SAM" id="SignalP"/>
    </source>
</evidence>
<evidence type="ECO:0000313" key="3">
    <source>
        <dbReference type="EMBL" id="EOD65389.1"/>
    </source>
</evidence>
<organism evidence="3 4">
    <name type="scientific">Amycolatopsis vancoresmycina DSM 44592</name>
    <dbReference type="NCBI Taxonomy" id="1292037"/>
    <lineage>
        <taxon>Bacteria</taxon>
        <taxon>Bacillati</taxon>
        <taxon>Actinomycetota</taxon>
        <taxon>Actinomycetes</taxon>
        <taxon>Pseudonocardiales</taxon>
        <taxon>Pseudonocardiaceae</taxon>
        <taxon>Amycolatopsis</taxon>
    </lineage>
</organism>
<dbReference type="RefSeq" id="WP_003099822.1">
    <property type="nucleotide sequence ID" value="NZ_AOUO01000408.1"/>
</dbReference>
<dbReference type="Proteomes" id="UP000014139">
    <property type="component" value="Unassembled WGS sequence"/>
</dbReference>
<protein>
    <submittedName>
        <fullName evidence="3">Uncharacterized protein</fullName>
    </submittedName>
</protein>
<feature type="transmembrane region" description="Helical" evidence="1">
    <location>
        <begin position="247"/>
        <end position="264"/>
    </location>
</feature>
<keyword evidence="4" id="KW-1185">Reference proteome</keyword>
<comment type="caution">
    <text evidence="3">The sequence shown here is derived from an EMBL/GenBank/DDBJ whole genome shotgun (WGS) entry which is preliminary data.</text>
</comment>
<keyword evidence="2" id="KW-0732">Signal</keyword>
<proteinExistence type="predicted"/>
<keyword evidence="1" id="KW-0812">Transmembrane</keyword>
<evidence type="ECO:0000256" key="1">
    <source>
        <dbReference type="SAM" id="Phobius"/>
    </source>
</evidence>
<feature type="signal peptide" evidence="2">
    <location>
        <begin position="1"/>
        <end position="25"/>
    </location>
</feature>
<dbReference type="EMBL" id="AOUO01000408">
    <property type="protein sequence ID" value="EOD65389.1"/>
    <property type="molecule type" value="Genomic_DNA"/>
</dbReference>
<gene>
    <name evidence="3" type="ORF">H480_26837</name>
</gene>
<keyword evidence="1" id="KW-1133">Transmembrane helix</keyword>